<reference evidence="2 3" key="1">
    <citation type="submission" date="2019-06" db="EMBL/GenBank/DDBJ databases">
        <title>Whole genome shotgun sequence of Glutamicibacter uratoxydans NBRC 15515.</title>
        <authorList>
            <person name="Hosoyama A."/>
            <person name="Uohara A."/>
            <person name="Ohji S."/>
            <person name="Ichikawa N."/>
        </authorList>
    </citation>
    <scope>NUCLEOTIDE SEQUENCE [LARGE SCALE GENOMIC DNA]</scope>
    <source>
        <strain evidence="2 3">NBRC 15515</strain>
    </source>
</reference>
<accession>A0A4Y4DHK9</accession>
<proteinExistence type="predicted"/>
<evidence type="ECO:0000313" key="3">
    <source>
        <dbReference type="Proteomes" id="UP000316612"/>
    </source>
</evidence>
<dbReference type="Pfam" id="PF10646">
    <property type="entry name" value="Germane"/>
    <property type="match status" value="1"/>
</dbReference>
<organism evidence="2 3">
    <name type="scientific">Glutamicibacter uratoxydans</name>
    <name type="common">Arthrobacter uratoxydans</name>
    <dbReference type="NCBI Taxonomy" id="43667"/>
    <lineage>
        <taxon>Bacteria</taxon>
        <taxon>Bacillati</taxon>
        <taxon>Actinomycetota</taxon>
        <taxon>Actinomycetes</taxon>
        <taxon>Micrococcales</taxon>
        <taxon>Micrococcaceae</taxon>
        <taxon>Glutamicibacter</taxon>
    </lineage>
</organism>
<feature type="domain" description="GerMN" evidence="1">
    <location>
        <begin position="94"/>
        <end position="191"/>
    </location>
</feature>
<dbReference type="PROSITE" id="PS51257">
    <property type="entry name" value="PROKAR_LIPOPROTEIN"/>
    <property type="match status" value="1"/>
</dbReference>
<evidence type="ECO:0000259" key="1">
    <source>
        <dbReference type="SMART" id="SM00909"/>
    </source>
</evidence>
<evidence type="ECO:0000313" key="2">
    <source>
        <dbReference type="EMBL" id="GED04702.1"/>
    </source>
</evidence>
<name>A0A4Y4DHK9_GLUUR</name>
<dbReference type="SMART" id="SM00909">
    <property type="entry name" value="Germane"/>
    <property type="match status" value="1"/>
</dbReference>
<comment type="caution">
    <text evidence="2">The sequence shown here is derived from an EMBL/GenBank/DDBJ whole genome shotgun (WGS) entry which is preliminary data.</text>
</comment>
<sequence length="308" mass="33304">MQHWFTRRVPRRIAATCAIVCVGLAAGCGLTQGEDSYQMPAESSAASSYIPRANDSVERAGVGQKMPVYWLDNTDSGVYLYREYVQDTRHQEPISDAIAYLLAGKAADPGWYTHLKPSEDIGASIDNSNLITLDLPAKVFSAHLDRGLSERTVQQLVFTATAAAANSGILVGNTPATVRILVDGKPNEVVFGGYELQDVYERDTRFMAPVWVIDPQFGSVVESGSVKITGRTSDFTKGTYYQLNAKGSAAASKSAAAPNKLADKSIESDGSFELTTRLAPGSYELQLWGENKASKEKIGLTTSEFTVK</sequence>
<dbReference type="Proteomes" id="UP000316612">
    <property type="component" value="Unassembled WGS sequence"/>
</dbReference>
<protein>
    <recommendedName>
        <fullName evidence="1">GerMN domain-containing protein</fullName>
    </recommendedName>
</protein>
<dbReference type="AlphaFoldDB" id="A0A4Y4DHK9"/>
<dbReference type="EMBL" id="BJNY01000001">
    <property type="protein sequence ID" value="GED04702.1"/>
    <property type="molecule type" value="Genomic_DNA"/>
</dbReference>
<gene>
    <name evidence="2" type="ORF">AUR04nite_02340</name>
</gene>
<keyword evidence="3" id="KW-1185">Reference proteome</keyword>
<dbReference type="InterPro" id="IPR019606">
    <property type="entry name" value="GerMN"/>
</dbReference>